<evidence type="ECO:0000259" key="8">
    <source>
        <dbReference type="PROSITE" id="PS51194"/>
    </source>
</evidence>
<dbReference type="InterPro" id="IPR027417">
    <property type="entry name" value="P-loop_NTPase"/>
</dbReference>
<keyword evidence="2" id="KW-0238">DNA-binding</keyword>
<dbReference type="InterPro" id="IPR018982">
    <property type="entry name" value="RQC_domain"/>
</dbReference>
<dbReference type="PROSITE" id="PS51194">
    <property type="entry name" value="HELICASE_CTER"/>
    <property type="match status" value="1"/>
</dbReference>
<dbReference type="InterPro" id="IPR032284">
    <property type="entry name" value="RecQ_Zn-bd"/>
</dbReference>
<dbReference type="InterPro" id="IPR001650">
    <property type="entry name" value="Helicase_C-like"/>
</dbReference>
<gene>
    <name evidence="9" type="ORF">AAF712_012087</name>
</gene>
<feature type="compositionally biased region" description="Basic and acidic residues" evidence="7">
    <location>
        <begin position="65"/>
        <end position="76"/>
    </location>
</feature>
<feature type="compositionally biased region" description="Low complexity" evidence="7">
    <location>
        <begin position="696"/>
        <end position="718"/>
    </location>
</feature>
<proteinExistence type="inferred from homology"/>
<dbReference type="EMBL" id="JBBXMP010000148">
    <property type="protein sequence ID" value="KAL0061093.1"/>
    <property type="molecule type" value="Genomic_DNA"/>
</dbReference>
<reference evidence="9 10" key="1">
    <citation type="submission" date="2024-05" db="EMBL/GenBank/DDBJ databases">
        <title>A draft genome resource for the thread blight pathogen Marasmius tenuissimus strain MS-2.</title>
        <authorList>
            <person name="Yulfo-Soto G.E."/>
            <person name="Baruah I.K."/>
            <person name="Amoako-Attah I."/>
            <person name="Bukari Y."/>
            <person name="Meinhardt L.W."/>
            <person name="Bailey B.A."/>
            <person name="Cohen S.P."/>
        </authorList>
    </citation>
    <scope>NUCLEOTIDE SEQUENCE [LARGE SCALE GENOMIC DNA]</scope>
    <source>
        <strain evidence="9 10">MS-2</strain>
    </source>
</reference>
<dbReference type="PANTHER" id="PTHR13710:SF153">
    <property type="entry name" value="RECQ-LIKE DNA HELICASE BLM"/>
    <property type="match status" value="1"/>
</dbReference>
<dbReference type="EC" id="5.6.2.4" evidence="6"/>
<comment type="catalytic activity">
    <reaction evidence="5">
        <text>Couples ATP hydrolysis with the unwinding of duplex DNA by translocating in the 3'-5' direction.</text>
        <dbReference type="EC" id="5.6.2.4"/>
    </reaction>
</comment>
<keyword evidence="3" id="KW-0413">Isomerase</keyword>
<evidence type="ECO:0000256" key="6">
    <source>
        <dbReference type="ARBA" id="ARBA00034808"/>
    </source>
</evidence>
<evidence type="ECO:0000256" key="5">
    <source>
        <dbReference type="ARBA" id="ARBA00034617"/>
    </source>
</evidence>
<dbReference type="Gene3D" id="3.40.50.300">
    <property type="entry name" value="P-loop containing nucleotide triphosphate hydrolases"/>
    <property type="match status" value="1"/>
</dbReference>
<dbReference type="Proteomes" id="UP001437256">
    <property type="component" value="Unassembled WGS sequence"/>
</dbReference>
<feature type="domain" description="Helicase C-terminal" evidence="8">
    <location>
        <begin position="401"/>
        <end position="550"/>
    </location>
</feature>
<feature type="compositionally biased region" description="Polar residues" evidence="7">
    <location>
        <begin position="1"/>
        <end position="11"/>
    </location>
</feature>
<evidence type="ECO:0000256" key="2">
    <source>
        <dbReference type="ARBA" id="ARBA00023125"/>
    </source>
</evidence>
<protein>
    <recommendedName>
        <fullName evidence="6">DNA 3'-5' helicase</fullName>
        <ecNumber evidence="6">5.6.2.4</ecNumber>
    </recommendedName>
</protein>
<keyword evidence="4" id="KW-0539">Nucleus</keyword>
<feature type="region of interest" description="Disordered" evidence="7">
    <location>
        <begin position="1"/>
        <end position="105"/>
    </location>
</feature>
<dbReference type="SUPFAM" id="SSF52540">
    <property type="entry name" value="P-loop containing nucleoside triphosphate hydrolases"/>
    <property type="match status" value="1"/>
</dbReference>
<evidence type="ECO:0000313" key="10">
    <source>
        <dbReference type="Proteomes" id="UP001437256"/>
    </source>
</evidence>
<feature type="compositionally biased region" description="Polar residues" evidence="7">
    <location>
        <begin position="79"/>
        <end position="102"/>
    </location>
</feature>
<name>A0ABR2ZIF4_9AGAR</name>
<evidence type="ECO:0000256" key="3">
    <source>
        <dbReference type="ARBA" id="ARBA00023235"/>
    </source>
</evidence>
<dbReference type="InterPro" id="IPR036388">
    <property type="entry name" value="WH-like_DNA-bd_sf"/>
</dbReference>
<dbReference type="PANTHER" id="PTHR13710">
    <property type="entry name" value="DNA HELICASE RECQ FAMILY MEMBER"/>
    <property type="match status" value="1"/>
</dbReference>
<dbReference type="Pfam" id="PF00271">
    <property type="entry name" value="Helicase_C"/>
    <property type="match status" value="1"/>
</dbReference>
<evidence type="ECO:0000313" key="9">
    <source>
        <dbReference type="EMBL" id="KAL0061093.1"/>
    </source>
</evidence>
<organism evidence="9 10">
    <name type="scientific">Marasmius tenuissimus</name>
    <dbReference type="NCBI Taxonomy" id="585030"/>
    <lineage>
        <taxon>Eukaryota</taxon>
        <taxon>Fungi</taxon>
        <taxon>Dikarya</taxon>
        <taxon>Basidiomycota</taxon>
        <taxon>Agaricomycotina</taxon>
        <taxon>Agaricomycetes</taxon>
        <taxon>Agaricomycetidae</taxon>
        <taxon>Agaricales</taxon>
        <taxon>Marasmiineae</taxon>
        <taxon>Marasmiaceae</taxon>
        <taxon>Marasmius</taxon>
    </lineage>
</organism>
<dbReference type="Pfam" id="PF09382">
    <property type="entry name" value="RQC"/>
    <property type="match status" value="1"/>
</dbReference>
<evidence type="ECO:0000256" key="1">
    <source>
        <dbReference type="ARBA" id="ARBA00005446"/>
    </source>
</evidence>
<dbReference type="Pfam" id="PF16124">
    <property type="entry name" value="RecQ_Zn_bind"/>
    <property type="match status" value="1"/>
</dbReference>
<comment type="similarity">
    <text evidence="1">Belongs to the helicase family. RecQ subfamily.</text>
</comment>
<feature type="region of interest" description="Disordered" evidence="7">
    <location>
        <begin position="689"/>
        <end position="732"/>
    </location>
</feature>
<evidence type="ECO:0000256" key="7">
    <source>
        <dbReference type="SAM" id="MobiDB-lite"/>
    </source>
</evidence>
<dbReference type="Gene3D" id="1.10.10.10">
    <property type="entry name" value="Winged helix-like DNA-binding domain superfamily/Winged helix DNA-binding domain"/>
    <property type="match status" value="1"/>
</dbReference>
<keyword evidence="10" id="KW-1185">Reference proteome</keyword>
<comment type="caution">
    <text evidence="9">The sequence shown here is derived from an EMBL/GenBank/DDBJ whole genome shotgun (WGS) entry which is preliminary data.</text>
</comment>
<sequence>MARSPDLSNFSPLPPPFTVRKRKKTVPQSTPPRSPSSEPIYISDSDSEGNSLGDINKSSSRKKIRNADEITQRSVKEPSGSSSIPGNAAASSSKSRQPSAEENLSKQDLRNLVAFNYNQVSDLSTHIANCFKGDSNAPIDLQCLELLLEHAQSRVNSRKAELEGFRDRKVTVKTNPPPKKQQVPLLSFMPTEVTDTLIEERLGKVFDLRKWDKTVLLALCRVLKGKDTIYVARSPCRPGIHVLLAAVGKLDESPGATLIVSQFMQPHDITLLQAKTISVEVWKNGQSTANSACRSDVIYVRPTAFSNSEQALRRLFAQKMISKILLDTSWCGLEVSKTVKMLRQHQQNVPLLLLSSNGTKSSLERLAEDFGMTDCTTYRGSLNLGKLRLSVARRTATVSHEIVRFINTGHRDQRGLVICQTRSTGEAIVRQLGNIARHLHDGTSVDERNAMLADWRSGKFFVLVLTRPSDFEGIYTSDIRFIIHPEPPPTLETYYLHACIAGGDGEPADAFLYYTCPDVKDASQTAEHRPLASYCRNESRCRRVELLSVLGEPSAKKCNRCDVCDSNELFTDRDVTAEAREAAGLIQALGSRGLPLRYCQEVFAGHRTVQVRRNKDYDLPQFNAGGNLPFDCVEQLFEDLYFLDVWRHRGSAEDWDNSIVEPGPAIPYVLEDDSFKLFVRVRDVPDFPSLTQIPQATPAPRTLQPRPRQPSPRQSSSPILPPSTLPFYRDDTDSARSSFREEVETLDRIEVEEDDDEHNLSMKIFGQMMELREKLRVGLGLVRAEDVLDDQTLQGLSLERPNDYRRFKEILKEYSGFSNTREQDQYATKKWGEYGQQFLKVCIGGQTSSTGLESRPRGKLLAGAGYEYSADKPTVLKEMSKFKFGQ</sequence>
<evidence type="ECO:0000256" key="4">
    <source>
        <dbReference type="ARBA" id="ARBA00023242"/>
    </source>
</evidence>
<accession>A0ABR2ZIF4</accession>